<dbReference type="SUPFAM" id="SSF52540">
    <property type="entry name" value="P-loop containing nucleoside triphosphate hydrolases"/>
    <property type="match status" value="1"/>
</dbReference>
<sequence>MLSLIKDIRKKKEKRRPCYMNFIYDDSDYMDHIQTIKSKETKRHDDNNNNNINDGDENKFCFKENIKKPNDIYNEDMENSERTKDTNCEYNKKKKDEDDEEICLTSSTLSTSSVGTQNDAGHQIYVRLDGSTNTIERQKIIKRFSKDENIFVFLLSTKAGGVGLNLIAANHVILMDQDWNPHNDRQAEDRVHRLGQKNEVFIYRLCCKNTIEEAILKCNKAKLHLDQAFGGNSELLQTALIKDALNADVKN</sequence>
<protein>
    <recommendedName>
        <fullName evidence="2">Helicase C-terminal domain-containing protein</fullName>
    </recommendedName>
</protein>
<keyword evidence="1" id="KW-0378">Hydrolase</keyword>
<dbReference type="FunFam" id="3.40.50.300:FF:002723">
    <property type="entry name" value="DNA helicase"/>
    <property type="match status" value="1"/>
</dbReference>
<reference evidence="4" key="2">
    <citation type="submission" date="2015-07" db="EMBL/GenBank/DDBJ databases">
        <title>The genome sequence of Plasmodium falciparum RAJ116.</title>
        <authorList>
            <consortium name="The Broad Institute Genome Sequencing Platform"/>
            <person name="Volkman S.K."/>
            <person name="Neafsey D.E."/>
            <person name="Dash A.P."/>
            <person name="Chitnis C.E."/>
            <person name="Hartl D.L."/>
            <person name="Young S.K."/>
            <person name="Kodira C.D."/>
            <person name="Zeng Q."/>
            <person name="Koehrsen M."/>
            <person name="Godfrey P."/>
            <person name="Alvarado L."/>
            <person name="Berlin A."/>
            <person name="Borenstein D."/>
            <person name="Chen Z."/>
            <person name="Engels R."/>
            <person name="Freedman E."/>
            <person name="Gellesch M."/>
            <person name="Goldberg J."/>
            <person name="Griggs A."/>
            <person name="Gujja S."/>
            <person name="Heiman D."/>
            <person name="Hepburn T."/>
            <person name="Howarth C."/>
            <person name="Jen D."/>
            <person name="Larson L."/>
            <person name="Lewis B."/>
            <person name="Mehta T."/>
            <person name="Park D."/>
            <person name="Pearson M."/>
            <person name="Roberts A."/>
            <person name="Saif S."/>
            <person name="Shea T."/>
            <person name="Shenoy N."/>
            <person name="Sisk P."/>
            <person name="Stolte C."/>
            <person name="Sykes S."/>
            <person name="Walk T."/>
            <person name="White J."/>
            <person name="Yandava C."/>
            <person name="Wirth D.F."/>
            <person name="Nusbaum C."/>
            <person name="Birren B."/>
        </authorList>
    </citation>
    <scope>NUCLEOTIDE SEQUENCE [LARGE SCALE GENOMIC DNA]</scope>
    <source>
        <strain evidence="4">RAJ116</strain>
    </source>
</reference>
<dbReference type="SMART" id="SM00490">
    <property type="entry name" value="HELICc"/>
    <property type="match status" value="1"/>
</dbReference>
<name>A0A0L0CZ80_PLAFA</name>
<dbReference type="InterPro" id="IPR049730">
    <property type="entry name" value="SNF2/RAD54-like_C"/>
</dbReference>
<evidence type="ECO:0000313" key="4">
    <source>
        <dbReference type="Proteomes" id="UP000054566"/>
    </source>
</evidence>
<dbReference type="InterPro" id="IPR027417">
    <property type="entry name" value="P-loop_NTPase"/>
</dbReference>
<evidence type="ECO:0000256" key="1">
    <source>
        <dbReference type="ARBA" id="ARBA00022801"/>
    </source>
</evidence>
<feature type="domain" description="Helicase C-terminal" evidence="2">
    <location>
        <begin position="65"/>
        <end position="251"/>
    </location>
</feature>
<accession>A0A0L0CZ80</accession>
<dbReference type="Pfam" id="PF00271">
    <property type="entry name" value="Helicase_C"/>
    <property type="match status" value="1"/>
</dbReference>
<dbReference type="CDD" id="cd18793">
    <property type="entry name" value="SF2_C_SNF"/>
    <property type="match status" value="1"/>
</dbReference>
<dbReference type="PANTHER" id="PTHR10799">
    <property type="entry name" value="SNF2/RAD54 HELICASE FAMILY"/>
    <property type="match status" value="1"/>
</dbReference>
<evidence type="ECO:0000259" key="2">
    <source>
        <dbReference type="PROSITE" id="PS51194"/>
    </source>
</evidence>
<dbReference type="Proteomes" id="UP000054566">
    <property type="component" value="Unassembled WGS sequence"/>
</dbReference>
<evidence type="ECO:0000313" key="3">
    <source>
        <dbReference type="EMBL" id="KNC37486.1"/>
    </source>
</evidence>
<dbReference type="Gene3D" id="3.40.50.300">
    <property type="entry name" value="P-loop containing nucleotide triphosphate hydrolases"/>
    <property type="match status" value="1"/>
</dbReference>
<dbReference type="AlphaFoldDB" id="A0A0L0CZ80"/>
<dbReference type="OrthoDB" id="448448at2759"/>
<reference evidence="4" key="1">
    <citation type="submission" date="2015-07" db="EMBL/GenBank/DDBJ databases">
        <title>Annotation of Plasmodium falciparum RAJ116.</title>
        <authorList>
            <consortium name="The Broad Institute Genome Sequencing Platform"/>
            <person name="Volkman S.K."/>
            <person name="Neafsey D.E."/>
            <person name="Dash A.P."/>
            <person name="Chitnis C.E."/>
            <person name="Hartl D.L."/>
            <person name="Young S.K."/>
            <person name="Zeng Q."/>
            <person name="Koehrsen M."/>
            <person name="Alvarado L."/>
            <person name="Berlin A."/>
            <person name="Borenstein D."/>
            <person name="Chapman S.B."/>
            <person name="Chen Z."/>
            <person name="Engels R."/>
            <person name="Freedman E."/>
            <person name="Gellesch M."/>
            <person name="Goldberg J."/>
            <person name="Griggs A."/>
            <person name="Gujja S."/>
            <person name="Heilman E.R."/>
            <person name="Heiman D.I."/>
            <person name="Howarth C."/>
            <person name="Jen D."/>
            <person name="Larson L."/>
            <person name="Mehta T."/>
            <person name="Neiman D."/>
            <person name="Park D."/>
            <person name="Pearson M."/>
            <person name="Roberts A."/>
            <person name="Saif S."/>
            <person name="Shea T."/>
            <person name="Shenoy N."/>
            <person name="Sisk P."/>
            <person name="Stolte C."/>
            <person name="Sykes S."/>
            <person name="Walk T."/>
            <person name="White J."/>
            <person name="Yandava C."/>
            <person name="Haas B."/>
            <person name="Henn M.R."/>
            <person name="Nusbaum C."/>
            <person name="Birren B."/>
        </authorList>
    </citation>
    <scope>NUCLEOTIDE SEQUENCE [LARGE SCALE GENOMIC DNA]</scope>
    <source>
        <strain evidence="4">RAJ116</strain>
    </source>
</reference>
<dbReference type="EMBL" id="GG664542">
    <property type="protein sequence ID" value="KNC37486.1"/>
    <property type="molecule type" value="Genomic_DNA"/>
</dbReference>
<dbReference type="GO" id="GO:0016787">
    <property type="term" value="F:hydrolase activity"/>
    <property type="evidence" value="ECO:0007669"/>
    <property type="project" value="UniProtKB-KW"/>
</dbReference>
<gene>
    <name evidence="3" type="ORF">PFLG_02655</name>
</gene>
<dbReference type="InterPro" id="IPR001650">
    <property type="entry name" value="Helicase_C-like"/>
</dbReference>
<proteinExistence type="predicted"/>
<organism evidence="3 4">
    <name type="scientific">Plasmodium falciparum RAJ116</name>
    <dbReference type="NCBI Taxonomy" id="580058"/>
    <lineage>
        <taxon>Eukaryota</taxon>
        <taxon>Sar</taxon>
        <taxon>Alveolata</taxon>
        <taxon>Apicomplexa</taxon>
        <taxon>Aconoidasida</taxon>
        <taxon>Haemosporida</taxon>
        <taxon>Plasmodiidae</taxon>
        <taxon>Plasmodium</taxon>
        <taxon>Plasmodium (Laverania)</taxon>
    </lineage>
</organism>
<dbReference type="PROSITE" id="PS51194">
    <property type="entry name" value="HELICASE_CTER"/>
    <property type="match status" value="1"/>
</dbReference>